<protein>
    <submittedName>
        <fullName evidence="1">Uncharacterized protein</fullName>
    </submittedName>
</protein>
<evidence type="ECO:0000313" key="1">
    <source>
        <dbReference type="EnsemblPlants" id="OGLUM01G16330.1"/>
    </source>
</evidence>
<dbReference type="HOGENOM" id="CLU_2007471_0_0_1"/>
<reference evidence="1" key="2">
    <citation type="submission" date="2015-04" db="UniProtKB">
        <authorList>
            <consortium name="EnsemblPlants"/>
        </authorList>
    </citation>
    <scope>IDENTIFICATION</scope>
</reference>
<dbReference type="EnsemblPlants" id="OGLUM01G16330.1">
    <property type="protein sequence ID" value="OGLUM01G16330.1"/>
    <property type="gene ID" value="OGLUM01G16330"/>
</dbReference>
<dbReference type="AlphaFoldDB" id="A0A0D9Y815"/>
<evidence type="ECO:0000313" key="2">
    <source>
        <dbReference type="Proteomes" id="UP000026961"/>
    </source>
</evidence>
<keyword evidence="2" id="KW-1185">Reference proteome</keyword>
<organism evidence="1">
    <name type="scientific">Oryza glumipatula</name>
    <dbReference type="NCBI Taxonomy" id="40148"/>
    <lineage>
        <taxon>Eukaryota</taxon>
        <taxon>Viridiplantae</taxon>
        <taxon>Streptophyta</taxon>
        <taxon>Embryophyta</taxon>
        <taxon>Tracheophyta</taxon>
        <taxon>Spermatophyta</taxon>
        <taxon>Magnoliopsida</taxon>
        <taxon>Liliopsida</taxon>
        <taxon>Poales</taxon>
        <taxon>Poaceae</taxon>
        <taxon>BOP clade</taxon>
        <taxon>Oryzoideae</taxon>
        <taxon>Oryzeae</taxon>
        <taxon>Oryzinae</taxon>
        <taxon>Oryza</taxon>
    </lineage>
</organism>
<reference evidence="1" key="1">
    <citation type="submission" date="2013-08" db="EMBL/GenBank/DDBJ databases">
        <title>Oryza genome evolution.</title>
        <authorList>
            <person name="Wing R.A."/>
            <person name="Panaud O."/>
            <person name="Oliveira A.C."/>
        </authorList>
    </citation>
    <scope>NUCLEOTIDE SEQUENCE</scope>
</reference>
<proteinExistence type="predicted"/>
<dbReference type="Proteomes" id="UP000026961">
    <property type="component" value="Chromosome 1"/>
</dbReference>
<reference evidence="1" key="3">
    <citation type="submission" date="2018-05" db="EMBL/GenBank/DDBJ databases">
        <title>OgluRS3 (Oryza glumaepatula Reference Sequence Version 3).</title>
        <authorList>
            <person name="Zhang J."/>
            <person name="Kudrna D."/>
            <person name="Lee S."/>
            <person name="Talag J."/>
            <person name="Welchert J."/>
            <person name="Wing R.A."/>
        </authorList>
    </citation>
    <scope>NUCLEOTIDE SEQUENCE [LARGE SCALE GENOMIC DNA]</scope>
</reference>
<dbReference type="Gramene" id="OGLUM01G16330.1">
    <property type="protein sequence ID" value="OGLUM01G16330.1"/>
    <property type="gene ID" value="OGLUM01G16330"/>
</dbReference>
<name>A0A0D9Y815_9ORYZ</name>
<sequence>MEEQQKVQFSGNSTKPSLLFGFRSLFPNPRCPPEPLRRRLQALAEFILAAAAAAPSEASPLAAQNRYGANAVAPLPQRATRPVSLIRPRRRRRRLRTEQQRGLAVARRHLDLLIESDEWMMGAS</sequence>
<accession>A0A0D9Y815</accession>